<dbReference type="SUPFAM" id="SSF55811">
    <property type="entry name" value="Nudix"/>
    <property type="match status" value="1"/>
</dbReference>
<dbReference type="PANTHER" id="PTHR43046:SF2">
    <property type="entry name" value="8-OXO-DGTP DIPHOSPHATASE-RELATED"/>
    <property type="match status" value="1"/>
</dbReference>
<dbReference type="InterPro" id="IPR000086">
    <property type="entry name" value="NUDIX_hydrolase_dom"/>
</dbReference>
<dbReference type="EMBL" id="MLJW01001397">
    <property type="protein sequence ID" value="OIQ78447.1"/>
    <property type="molecule type" value="Genomic_DNA"/>
</dbReference>
<evidence type="ECO:0000256" key="2">
    <source>
        <dbReference type="ARBA" id="ARBA00022801"/>
    </source>
</evidence>
<dbReference type="AlphaFoldDB" id="A0A1J5QEM9"/>
<feature type="domain" description="Nudix hydrolase" evidence="3">
    <location>
        <begin position="1"/>
        <end position="122"/>
    </location>
</feature>
<evidence type="ECO:0000313" key="4">
    <source>
        <dbReference type="EMBL" id="OIQ78447.1"/>
    </source>
</evidence>
<evidence type="ECO:0000256" key="1">
    <source>
        <dbReference type="ARBA" id="ARBA00001946"/>
    </source>
</evidence>
<accession>A0A1J5QEM9</accession>
<protein>
    <submittedName>
        <fullName evidence="4">Putative mutator protein MutT4</fullName>
        <ecNumber evidence="4">3.6.1.-</ecNumber>
    </submittedName>
</protein>
<dbReference type="EC" id="3.6.1.-" evidence="4"/>
<dbReference type="PANTHER" id="PTHR43046">
    <property type="entry name" value="GDP-MANNOSE MANNOSYL HYDROLASE"/>
    <property type="match status" value="1"/>
</dbReference>
<sequence>MDDEGRILLIHRADDQTWGLPGGGVEPGESWSQAAIRECREETGWLVRIVGLFGIYSDPRTQTHVYPNGRAVHFFGAVFKGELIELMGEPSDESIEVGFFPLYELPGPIFPADQPIIDGLLSSGESPFIS</sequence>
<comment type="caution">
    <text evidence="4">The sequence shown here is derived from an EMBL/GenBank/DDBJ whole genome shotgun (WGS) entry which is preliminary data.</text>
</comment>
<dbReference type="InterPro" id="IPR020476">
    <property type="entry name" value="Nudix_hydrolase"/>
</dbReference>
<dbReference type="GO" id="GO:0016787">
    <property type="term" value="F:hydrolase activity"/>
    <property type="evidence" value="ECO:0007669"/>
    <property type="project" value="UniProtKB-KW"/>
</dbReference>
<organism evidence="4">
    <name type="scientific">mine drainage metagenome</name>
    <dbReference type="NCBI Taxonomy" id="410659"/>
    <lineage>
        <taxon>unclassified sequences</taxon>
        <taxon>metagenomes</taxon>
        <taxon>ecological metagenomes</taxon>
    </lineage>
</organism>
<gene>
    <name evidence="4" type="primary">mutT4_2</name>
    <name evidence="4" type="ORF">GALL_398500</name>
</gene>
<dbReference type="PROSITE" id="PS51462">
    <property type="entry name" value="NUDIX"/>
    <property type="match status" value="1"/>
</dbReference>
<dbReference type="Gene3D" id="3.90.79.10">
    <property type="entry name" value="Nucleoside Triphosphate Pyrophosphohydrolase"/>
    <property type="match status" value="1"/>
</dbReference>
<dbReference type="Pfam" id="PF00293">
    <property type="entry name" value="NUDIX"/>
    <property type="match status" value="1"/>
</dbReference>
<name>A0A1J5QEM9_9ZZZZ</name>
<evidence type="ECO:0000259" key="3">
    <source>
        <dbReference type="PROSITE" id="PS51462"/>
    </source>
</evidence>
<comment type="cofactor">
    <cofactor evidence="1">
        <name>Mg(2+)</name>
        <dbReference type="ChEBI" id="CHEBI:18420"/>
    </cofactor>
</comment>
<dbReference type="InterPro" id="IPR015797">
    <property type="entry name" value="NUDIX_hydrolase-like_dom_sf"/>
</dbReference>
<proteinExistence type="predicted"/>
<keyword evidence="2 4" id="KW-0378">Hydrolase</keyword>
<reference evidence="4" key="1">
    <citation type="submission" date="2016-10" db="EMBL/GenBank/DDBJ databases">
        <title>Sequence of Gallionella enrichment culture.</title>
        <authorList>
            <person name="Poehlein A."/>
            <person name="Muehling M."/>
            <person name="Daniel R."/>
        </authorList>
    </citation>
    <scope>NUCLEOTIDE SEQUENCE</scope>
</reference>
<dbReference type="PRINTS" id="PR00502">
    <property type="entry name" value="NUDIXFAMILY"/>
</dbReference>